<dbReference type="EMBL" id="JAHDVG010000463">
    <property type="protein sequence ID" value="KAH1187387.1"/>
    <property type="molecule type" value="Genomic_DNA"/>
</dbReference>
<keyword evidence="1" id="KW-1133">Transmembrane helix</keyword>
<feature type="non-terminal residue" evidence="2">
    <location>
        <position position="149"/>
    </location>
</feature>
<keyword evidence="1" id="KW-0472">Membrane</keyword>
<protein>
    <submittedName>
        <fullName evidence="2">Uncharacterized protein</fullName>
    </submittedName>
</protein>
<dbReference type="PANTHER" id="PTHR37339">
    <property type="entry name" value="TESTIS-EXPRESSED PROTEIN 29"/>
    <property type="match status" value="1"/>
</dbReference>
<accession>A0A9D3XWL5</accession>
<keyword evidence="1" id="KW-0812">Transmembrane</keyword>
<organism evidence="2 3">
    <name type="scientific">Mauremys mutica</name>
    <name type="common">yellowpond turtle</name>
    <dbReference type="NCBI Taxonomy" id="74926"/>
    <lineage>
        <taxon>Eukaryota</taxon>
        <taxon>Metazoa</taxon>
        <taxon>Chordata</taxon>
        <taxon>Craniata</taxon>
        <taxon>Vertebrata</taxon>
        <taxon>Euteleostomi</taxon>
        <taxon>Archelosauria</taxon>
        <taxon>Testudinata</taxon>
        <taxon>Testudines</taxon>
        <taxon>Cryptodira</taxon>
        <taxon>Durocryptodira</taxon>
        <taxon>Testudinoidea</taxon>
        <taxon>Geoemydidae</taxon>
        <taxon>Geoemydinae</taxon>
        <taxon>Mauremys</taxon>
    </lineage>
</organism>
<sequence>CCLPCSFVKFPPNSDSKMKSAPFVHLLKKRSTHFLRHGFAVCELPLYEICSQNVSRVQCSVLGCCFHKQICYRKAVPSYMQVFIILILLIMGSFILFVFHRKGIKRIFNTAVTSSKALPGNNDLLRTPAGVVSEEELEFSIPGSKFHAL</sequence>
<dbReference type="InterPro" id="IPR031685">
    <property type="entry name" value="TEX29"/>
</dbReference>
<dbReference type="AlphaFoldDB" id="A0A9D3XWL5"/>
<name>A0A9D3XWL5_9SAUR</name>
<dbReference type="Pfam" id="PF15839">
    <property type="entry name" value="TEX29"/>
    <property type="match status" value="1"/>
</dbReference>
<comment type="caution">
    <text evidence="2">The sequence shown here is derived from an EMBL/GenBank/DDBJ whole genome shotgun (WGS) entry which is preliminary data.</text>
</comment>
<feature type="non-terminal residue" evidence="2">
    <location>
        <position position="1"/>
    </location>
</feature>
<proteinExistence type="predicted"/>
<evidence type="ECO:0000313" key="2">
    <source>
        <dbReference type="EMBL" id="KAH1187387.1"/>
    </source>
</evidence>
<evidence type="ECO:0000256" key="1">
    <source>
        <dbReference type="SAM" id="Phobius"/>
    </source>
</evidence>
<dbReference type="PANTHER" id="PTHR37339:SF1">
    <property type="entry name" value="TESTIS-EXPRESSED PROTEIN 29"/>
    <property type="match status" value="1"/>
</dbReference>
<feature type="transmembrane region" description="Helical" evidence="1">
    <location>
        <begin position="79"/>
        <end position="99"/>
    </location>
</feature>
<keyword evidence="3" id="KW-1185">Reference proteome</keyword>
<dbReference type="Proteomes" id="UP000827986">
    <property type="component" value="Unassembled WGS sequence"/>
</dbReference>
<reference evidence="2" key="1">
    <citation type="submission" date="2021-09" db="EMBL/GenBank/DDBJ databases">
        <title>The genome of Mauremys mutica provides insights into the evolution of semi-aquatic lifestyle.</title>
        <authorList>
            <person name="Gong S."/>
            <person name="Gao Y."/>
        </authorList>
    </citation>
    <scope>NUCLEOTIDE SEQUENCE</scope>
    <source>
        <strain evidence="2">MM-2020</strain>
        <tissue evidence="2">Muscle</tissue>
    </source>
</reference>
<gene>
    <name evidence="2" type="ORF">KIL84_020136</name>
</gene>
<evidence type="ECO:0000313" key="3">
    <source>
        <dbReference type="Proteomes" id="UP000827986"/>
    </source>
</evidence>